<dbReference type="InterPro" id="IPR047217">
    <property type="entry name" value="S49_SppA_67K_type_N"/>
</dbReference>
<dbReference type="AlphaFoldDB" id="A0A3B1DV00"/>
<dbReference type="EMBL" id="UOGK01000427">
    <property type="protein sequence ID" value="VAX40663.1"/>
    <property type="molecule type" value="Genomic_DNA"/>
</dbReference>
<dbReference type="PANTHER" id="PTHR33209:SF2">
    <property type="entry name" value="CHROMOSOME UNDETERMINED SCAFFOLD_55, WHOLE GENOME SHOTGUN SEQUENCE"/>
    <property type="match status" value="1"/>
</dbReference>
<dbReference type="InterPro" id="IPR029045">
    <property type="entry name" value="ClpP/crotonase-like_dom_sf"/>
</dbReference>
<dbReference type="SUPFAM" id="SSF52096">
    <property type="entry name" value="ClpP/crotonase"/>
    <property type="match status" value="1"/>
</dbReference>
<organism evidence="2">
    <name type="scientific">hydrothermal vent metagenome</name>
    <dbReference type="NCBI Taxonomy" id="652676"/>
    <lineage>
        <taxon>unclassified sequences</taxon>
        <taxon>metagenomes</taxon>
        <taxon>ecological metagenomes</taxon>
    </lineage>
</organism>
<proteinExistence type="predicted"/>
<evidence type="ECO:0000259" key="1">
    <source>
        <dbReference type="Pfam" id="PF01343"/>
    </source>
</evidence>
<dbReference type="Pfam" id="PF01343">
    <property type="entry name" value="Peptidase_S49"/>
    <property type="match status" value="1"/>
</dbReference>
<evidence type="ECO:0000313" key="2">
    <source>
        <dbReference type="EMBL" id="VAX40663.1"/>
    </source>
</evidence>
<dbReference type="CDD" id="cd07018">
    <property type="entry name" value="S49_SppA_67K_type"/>
    <property type="match status" value="1"/>
</dbReference>
<feature type="non-terminal residue" evidence="2">
    <location>
        <position position="323"/>
    </location>
</feature>
<dbReference type="Gene3D" id="3.90.226.10">
    <property type="entry name" value="2-enoyl-CoA Hydratase, Chain A, domain 1"/>
    <property type="match status" value="1"/>
</dbReference>
<sequence>MKFGTRVLLTITTAGLALGTATAQTDIAMIEIEGTLAEQPSPLAWLEASDSFSTLAGLVEALDEIAAGDDYDAVVIRLKDAALSTSQIQEIGHAIDAVQAGGKKVHVFAENYGNGELLLGSYADETILQTGGMVSLSGLHMEEMFLADTLKWLGIKADMVQVGAYKGANEMFMQSSPTEAWDWNINQLLDGLYSETRGILRTNLGLSDAQLDAAMEAGWFPSAEAAIEAGFIDTAIDLPVLGDHLESFYGEELSWHDVGPSDSSSLDPSNPFAMLRMLTTPPDHSPKGETIAVLHVVGTIIDGDSTSGGLMGGESVGSRTIRN</sequence>
<accession>A0A3B1DV00</accession>
<reference evidence="2" key="1">
    <citation type="submission" date="2018-06" db="EMBL/GenBank/DDBJ databases">
        <authorList>
            <person name="Zhirakovskaya E."/>
        </authorList>
    </citation>
    <scope>NUCLEOTIDE SEQUENCE</scope>
</reference>
<feature type="domain" description="Peptidase S49" evidence="1">
    <location>
        <begin position="100"/>
        <end position="234"/>
    </location>
</feature>
<name>A0A3B1DV00_9ZZZZ</name>
<dbReference type="GO" id="GO:0006508">
    <property type="term" value="P:proteolysis"/>
    <property type="evidence" value="ECO:0007669"/>
    <property type="project" value="InterPro"/>
</dbReference>
<dbReference type="GO" id="GO:0008233">
    <property type="term" value="F:peptidase activity"/>
    <property type="evidence" value="ECO:0007669"/>
    <property type="project" value="InterPro"/>
</dbReference>
<dbReference type="InterPro" id="IPR002142">
    <property type="entry name" value="Peptidase_S49"/>
</dbReference>
<gene>
    <name evidence="2" type="ORF">MNBD_PLANCTO03-2124</name>
</gene>
<dbReference type="PANTHER" id="PTHR33209">
    <property type="entry name" value="PROTEASE 4"/>
    <property type="match status" value="1"/>
</dbReference>
<protein>
    <recommendedName>
        <fullName evidence="1">Peptidase S49 domain-containing protein</fullName>
    </recommendedName>
</protein>